<comment type="caution">
    <text evidence="1">The sequence shown here is derived from an EMBL/GenBank/DDBJ whole genome shotgun (WGS) entry which is preliminary data.</text>
</comment>
<dbReference type="Proteomes" id="UP000831701">
    <property type="component" value="Chromosome 3"/>
</dbReference>
<keyword evidence="2" id="KW-1185">Reference proteome</keyword>
<proteinExistence type="predicted"/>
<evidence type="ECO:0000313" key="1">
    <source>
        <dbReference type="EMBL" id="KAI3374418.1"/>
    </source>
</evidence>
<name>A0ACB8X2U4_9TELE</name>
<dbReference type="EMBL" id="CM041533">
    <property type="protein sequence ID" value="KAI3374418.1"/>
    <property type="molecule type" value="Genomic_DNA"/>
</dbReference>
<sequence length="101" mass="11376">MSKEEHHHRLDVVLRTIKVSGLKLNRAKCHFRQFELQFCHVISADGVKLDNSKVEAIAKLPSPTNVEQLRQVLGLINYVGKFLAGLSTMLQPLTSLLRKTA</sequence>
<gene>
    <name evidence="1" type="ORF">L3Q82_006243</name>
</gene>
<accession>A0ACB8X2U4</accession>
<reference evidence="1" key="1">
    <citation type="submission" date="2022-04" db="EMBL/GenBank/DDBJ databases">
        <title>Jade perch genome.</title>
        <authorList>
            <person name="Chao B."/>
        </authorList>
    </citation>
    <scope>NUCLEOTIDE SEQUENCE</scope>
    <source>
        <strain evidence="1">CB-2022</strain>
    </source>
</reference>
<protein>
    <submittedName>
        <fullName evidence="1">Uncharacterized protein</fullName>
    </submittedName>
</protein>
<evidence type="ECO:0000313" key="2">
    <source>
        <dbReference type="Proteomes" id="UP000831701"/>
    </source>
</evidence>
<organism evidence="1 2">
    <name type="scientific">Scortum barcoo</name>
    <name type="common">barcoo grunter</name>
    <dbReference type="NCBI Taxonomy" id="214431"/>
    <lineage>
        <taxon>Eukaryota</taxon>
        <taxon>Metazoa</taxon>
        <taxon>Chordata</taxon>
        <taxon>Craniata</taxon>
        <taxon>Vertebrata</taxon>
        <taxon>Euteleostomi</taxon>
        <taxon>Actinopterygii</taxon>
        <taxon>Neopterygii</taxon>
        <taxon>Teleostei</taxon>
        <taxon>Neoteleostei</taxon>
        <taxon>Acanthomorphata</taxon>
        <taxon>Eupercaria</taxon>
        <taxon>Centrarchiformes</taxon>
        <taxon>Terapontoidei</taxon>
        <taxon>Terapontidae</taxon>
        <taxon>Scortum</taxon>
    </lineage>
</organism>